<keyword evidence="8 11" id="KW-0210">Decarboxylase</keyword>
<organism evidence="13 14">
    <name type="scientific">Austropuccinia psidii MF-1</name>
    <dbReference type="NCBI Taxonomy" id="1389203"/>
    <lineage>
        <taxon>Eukaryota</taxon>
        <taxon>Fungi</taxon>
        <taxon>Dikarya</taxon>
        <taxon>Basidiomycota</taxon>
        <taxon>Pucciniomycotina</taxon>
        <taxon>Pucciniomycetes</taxon>
        <taxon>Pucciniales</taxon>
        <taxon>Sphaerophragmiaceae</taxon>
        <taxon>Austropuccinia</taxon>
    </lineage>
</organism>
<comment type="catalytic activity">
    <reaction evidence="1 11">
        <text>5-amino-1-(5-phospho-D-ribosyl)imidazole-4-carboxylate + H(+) = 5-amino-1-(5-phospho-beta-D-ribosyl)imidazole + CO2</text>
        <dbReference type="Rhea" id="RHEA:10792"/>
        <dbReference type="ChEBI" id="CHEBI:15378"/>
        <dbReference type="ChEBI" id="CHEBI:16526"/>
        <dbReference type="ChEBI" id="CHEBI:77657"/>
        <dbReference type="ChEBI" id="CHEBI:137981"/>
        <dbReference type="EC" id="4.1.1.21"/>
    </reaction>
</comment>
<reference evidence="13" key="1">
    <citation type="submission" date="2021-03" db="EMBL/GenBank/DDBJ databases">
        <title>Draft genome sequence of rust myrtle Austropuccinia psidii MF-1, a brazilian biotype.</title>
        <authorList>
            <person name="Quecine M.C."/>
            <person name="Pachon D.M.R."/>
            <person name="Bonatelli M.L."/>
            <person name="Correr F.H."/>
            <person name="Franceschini L.M."/>
            <person name="Leite T.F."/>
            <person name="Margarido G.R.A."/>
            <person name="Almeida C.A."/>
            <person name="Ferrarezi J.A."/>
            <person name="Labate C.A."/>
        </authorList>
    </citation>
    <scope>NUCLEOTIDE SEQUENCE</scope>
    <source>
        <strain evidence="13">MF-1</strain>
    </source>
</reference>
<dbReference type="InterPro" id="IPR005875">
    <property type="entry name" value="PurK"/>
</dbReference>
<dbReference type="OrthoDB" id="15425at2759"/>
<evidence type="ECO:0000256" key="9">
    <source>
        <dbReference type="ARBA" id="ARBA00022840"/>
    </source>
</evidence>
<evidence type="ECO:0000256" key="8">
    <source>
        <dbReference type="ARBA" id="ARBA00022793"/>
    </source>
</evidence>
<keyword evidence="14" id="KW-1185">Reference proteome</keyword>
<dbReference type="InterPro" id="IPR011054">
    <property type="entry name" value="Rudment_hybrid_motif"/>
</dbReference>
<dbReference type="Gene3D" id="3.30.1490.20">
    <property type="entry name" value="ATP-grasp fold, A domain"/>
    <property type="match status" value="1"/>
</dbReference>
<keyword evidence="9 11" id="KW-0067">ATP-binding</keyword>
<dbReference type="Gene3D" id="3.30.470.20">
    <property type="entry name" value="ATP-grasp fold, B domain"/>
    <property type="match status" value="1"/>
</dbReference>
<dbReference type="Proteomes" id="UP000765509">
    <property type="component" value="Unassembled WGS sequence"/>
</dbReference>
<evidence type="ECO:0000256" key="5">
    <source>
        <dbReference type="ARBA" id="ARBA00021059"/>
    </source>
</evidence>
<evidence type="ECO:0000256" key="2">
    <source>
        <dbReference type="ARBA" id="ARBA00004747"/>
    </source>
</evidence>
<dbReference type="Pfam" id="PF17769">
    <property type="entry name" value="PurK_C"/>
    <property type="match status" value="1"/>
</dbReference>
<keyword evidence="7 11" id="KW-0658">Purine biosynthesis</keyword>
<dbReference type="Gene3D" id="3.40.50.1970">
    <property type="match status" value="1"/>
</dbReference>
<dbReference type="Pfam" id="PF02222">
    <property type="entry name" value="ATP-grasp"/>
    <property type="match status" value="1"/>
</dbReference>
<dbReference type="AlphaFoldDB" id="A0A9Q3CI45"/>
<dbReference type="InterPro" id="IPR033747">
    <property type="entry name" value="PurE_ClassI"/>
</dbReference>
<evidence type="ECO:0000256" key="11">
    <source>
        <dbReference type="PIRNR" id="PIRNR001340"/>
    </source>
</evidence>
<evidence type="ECO:0000256" key="1">
    <source>
        <dbReference type="ARBA" id="ARBA00001244"/>
    </source>
</evidence>
<evidence type="ECO:0000313" key="13">
    <source>
        <dbReference type="EMBL" id="MBW0483530.1"/>
    </source>
</evidence>
<dbReference type="Pfam" id="PF22660">
    <property type="entry name" value="RS_preATP-grasp-like"/>
    <property type="match status" value="1"/>
</dbReference>
<dbReference type="SUPFAM" id="SSF52440">
    <property type="entry name" value="PreATP-grasp domain"/>
    <property type="match status" value="1"/>
</dbReference>
<dbReference type="GO" id="GO:0046872">
    <property type="term" value="F:metal ion binding"/>
    <property type="evidence" value="ECO:0007669"/>
    <property type="project" value="InterPro"/>
</dbReference>
<dbReference type="PANTHER" id="PTHR11609">
    <property type="entry name" value="PURINE BIOSYNTHESIS PROTEIN 6/7, PUR6/7"/>
    <property type="match status" value="1"/>
</dbReference>
<dbReference type="SUPFAM" id="SSF56059">
    <property type="entry name" value="Glutathione synthetase ATP-binding domain-like"/>
    <property type="match status" value="1"/>
</dbReference>
<proteinExistence type="inferred from homology"/>
<sequence length="630" mass="67976">MSHLGLSKQDNPEEPVIGVLGGGQLGRMLVQAATRIGLPIVTLDQENSPGSQVVDPASAYPDYSPPLKHHIGSFNRAEDIERFCQSVDILTMEIEHVNVQILKKIAADPKSGRSQKGIKIYPSPEVIETIQDKLRQKQYLRSHNIPVADFEEIPEVETMEEVEKALEQVANLFGFPFMLKSRLLAYDGRGNFLIKTIGDIPRAIRALAPPPPHTDTKLKLYAERFVPFTCEISVMVVKAAPTLNPESQCCEVRNYPPVETIHKENICHIVYSPLRKGGPTASKSASNVARDSIDALGPGAVGVFAVEMFLLSNGTVLVNEIAPRPHNSYHHTIASTPISQFTAHLLAISSRPLPPYQSFELAVPSAAMVNILGAENGKLGQSQIKTCVDLVTSLKGVSIELYGKASCRKGRKMGHINIVGESDAEVSQIVSKTVASLPSSQTGHQNHPDAVNFLPLGFSHPNPLVSIIMGSDSDLPTMIEASRILAHPLFDVPHELTIVSAHRTPHRMVEFASEATSRGVKVIIAGAGGAAHLPGMVSAMTTLPVIGVPVKGKVLDGIDSLHSIVQMPRGIPVATVAIGNSTNAALLAIRMLSIGIPRLQGAMAHYMESMEVEVLGKVKKLEETGWEAYT</sequence>
<accession>A0A9Q3CI45</accession>
<dbReference type="Gene3D" id="3.40.50.20">
    <property type="match status" value="1"/>
</dbReference>
<gene>
    <name evidence="13" type="ORF">O181_023245</name>
</gene>
<dbReference type="InterPro" id="IPR054350">
    <property type="entry name" value="PurT/PurK_preATP-grasp"/>
</dbReference>
<feature type="domain" description="ATP-grasp" evidence="12">
    <location>
        <begin position="137"/>
        <end position="349"/>
    </location>
</feature>
<dbReference type="EC" id="4.1.1.21" evidence="4 11"/>
<dbReference type="InterPro" id="IPR003135">
    <property type="entry name" value="ATP-grasp_carboxylate-amine"/>
</dbReference>
<comment type="pathway">
    <text evidence="2 11">Purine metabolism; IMP biosynthesis via de novo pathway; 5-amino-1-(5-phospho-D-ribosyl)imidazole-4-carboxylate from 5-amino-1-(5-phospho-D-ribosyl)imidazole (carboxylase route): step 1/1.</text>
</comment>
<dbReference type="GO" id="GO:0005524">
    <property type="term" value="F:ATP binding"/>
    <property type="evidence" value="ECO:0007669"/>
    <property type="project" value="UniProtKB-UniRule"/>
</dbReference>
<evidence type="ECO:0000256" key="6">
    <source>
        <dbReference type="ARBA" id="ARBA00022741"/>
    </source>
</evidence>
<comment type="caution">
    <text evidence="13">The sequence shown here is derived from an EMBL/GenBank/DDBJ whole genome shotgun (WGS) entry which is preliminary data.</text>
</comment>
<keyword evidence="6 11" id="KW-0547">Nucleotide-binding</keyword>
<dbReference type="InterPro" id="IPR011761">
    <property type="entry name" value="ATP-grasp"/>
</dbReference>
<dbReference type="InterPro" id="IPR013815">
    <property type="entry name" value="ATP_grasp_subdomain_1"/>
</dbReference>
<dbReference type="InterPro" id="IPR016301">
    <property type="entry name" value="Ade2_fungi/plant"/>
</dbReference>
<dbReference type="NCBIfam" id="TIGR01162">
    <property type="entry name" value="purE"/>
    <property type="match status" value="1"/>
</dbReference>
<dbReference type="InterPro" id="IPR040686">
    <property type="entry name" value="PurK_C"/>
</dbReference>
<dbReference type="SMART" id="SM01001">
    <property type="entry name" value="AIRC"/>
    <property type="match status" value="1"/>
</dbReference>
<evidence type="ECO:0000313" key="14">
    <source>
        <dbReference type="Proteomes" id="UP000765509"/>
    </source>
</evidence>
<dbReference type="HAMAP" id="MF_01928">
    <property type="entry name" value="PurK"/>
    <property type="match status" value="1"/>
</dbReference>
<evidence type="ECO:0000256" key="10">
    <source>
        <dbReference type="ARBA" id="ARBA00023239"/>
    </source>
</evidence>
<dbReference type="InterPro" id="IPR016185">
    <property type="entry name" value="PreATP-grasp_dom_sf"/>
</dbReference>
<evidence type="ECO:0000259" key="12">
    <source>
        <dbReference type="PROSITE" id="PS50975"/>
    </source>
</evidence>
<evidence type="ECO:0000256" key="3">
    <source>
        <dbReference type="ARBA" id="ARBA00006114"/>
    </source>
</evidence>
<dbReference type="SUPFAM" id="SSF51246">
    <property type="entry name" value="Rudiment single hybrid motif"/>
    <property type="match status" value="1"/>
</dbReference>
<dbReference type="GO" id="GO:0006189">
    <property type="term" value="P:'de novo' IMP biosynthetic process"/>
    <property type="evidence" value="ECO:0007669"/>
    <property type="project" value="UniProtKB-UniRule"/>
</dbReference>
<dbReference type="PROSITE" id="PS50975">
    <property type="entry name" value="ATP_GRASP"/>
    <property type="match status" value="1"/>
</dbReference>
<dbReference type="GO" id="GO:0004638">
    <property type="term" value="F:phosphoribosylaminoimidazole carboxylase activity"/>
    <property type="evidence" value="ECO:0007669"/>
    <property type="project" value="UniProtKB-UniRule"/>
</dbReference>
<dbReference type="InterPro" id="IPR000031">
    <property type="entry name" value="PurE_dom"/>
</dbReference>
<dbReference type="EMBL" id="AVOT02007266">
    <property type="protein sequence ID" value="MBW0483530.1"/>
    <property type="molecule type" value="Genomic_DNA"/>
</dbReference>
<evidence type="ECO:0000256" key="4">
    <source>
        <dbReference type="ARBA" id="ARBA00012329"/>
    </source>
</evidence>
<name>A0A9Q3CI45_9BASI</name>
<comment type="similarity">
    <text evidence="3 11">In the C-terminal section; belongs to the AIR carboxylase family. Class I subfamily.</text>
</comment>
<dbReference type="PANTHER" id="PTHR11609:SF5">
    <property type="entry name" value="PHOSPHORIBOSYLAMINOIMIDAZOLE CARBOXYLASE"/>
    <property type="match status" value="1"/>
</dbReference>
<keyword evidence="10 11" id="KW-0456">Lyase</keyword>
<dbReference type="Pfam" id="PF00731">
    <property type="entry name" value="AIRC"/>
    <property type="match status" value="1"/>
</dbReference>
<dbReference type="PIRSF" id="PIRSF001340">
    <property type="entry name" value="AIR_carboxylase"/>
    <property type="match status" value="1"/>
</dbReference>
<dbReference type="SUPFAM" id="SSF52255">
    <property type="entry name" value="N5-CAIR mutase (phosphoribosylaminoimidazole carboxylase, PurE)"/>
    <property type="match status" value="1"/>
</dbReference>
<evidence type="ECO:0000256" key="7">
    <source>
        <dbReference type="ARBA" id="ARBA00022755"/>
    </source>
</evidence>
<dbReference type="HAMAP" id="MF_01929">
    <property type="entry name" value="PurE_classI"/>
    <property type="match status" value="1"/>
</dbReference>
<protein>
    <recommendedName>
        <fullName evidence="5 11">Phosphoribosylaminoimidazole carboxylase</fullName>
        <ecNumber evidence="4 11">4.1.1.21</ecNumber>
    </recommendedName>
</protein>